<dbReference type="Proteomes" id="UP001630127">
    <property type="component" value="Unassembled WGS sequence"/>
</dbReference>
<reference evidence="2 3" key="1">
    <citation type="submission" date="2024-11" db="EMBL/GenBank/DDBJ databases">
        <title>A near-complete genome assembly of Cinchona calisaya.</title>
        <authorList>
            <person name="Lian D.C."/>
            <person name="Zhao X.W."/>
            <person name="Wei L."/>
        </authorList>
    </citation>
    <scope>NUCLEOTIDE SEQUENCE [LARGE SCALE GENOMIC DNA]</scope>
    <source>
        <tissue evidence="2">Nenye</tissue>
    </source>
</reference>
<feature type="region of interest" description="Disordered" evidence="1">
    <location>
        <begin position="53"/>
        <end position="93"/>
    </location>
</feature>
<feature type="compositionally biased region" description="Low complexity" evidence="1">
    <location>
        <begin position="1"/>
        <end position="25"/>
    </location>
</feature>
<comment type="caution">
    <text evidence="2">The sequence shown here is derived from an EMBL/GenBank/DDBJ whole genome shotgun (WGS) entry which is preliminary data.</text>
</comment>
<evidence type="ECO:0000313" key="3">
    <source>
        <dbReference type="Proteomes" id="UP001630127"/>
    </source>
</evidence>
<feature type="compositionally biased region" description="Low complexity" evidence="1">
    <location>
        <begin position="67"/>
        <end position="79"/>
    </location>
</feature>
<feature type="region of interest" description="Disordered" evidence="1">
    <location>
        <begin position="1"/>
        <end position="34"/>
    </location>
</feature>
<evidence type="ECO:0000313" key="2">
    <source>
        <dbReference type="EMBL" id="KAL3501630.1"/>
    </source>
</evidence>
<dbReference type="EMBL" id="JBJUIK010000015">
    <property type="protein sequence ID" value="KAL3501630.1"/>
    <property type="molecule type" value="Genomic_DNA"/>
</dbReference>
<sequence>MGVSRSPSSSAPSAIGGNSPSSNSATRGQRSGALSYSVLQRRPICNYTRYANCIKGPGQKKMGVRESPSSSAPSATGGNSPPPPATRGSGTIQTKPFCSALRYRDCIPPTSQSSCGFGRRCRNGP</sequence>
<protein>
    <submittedName>
        <fullName evidence="2">Uncharacterized protein</fullName>
    </submittedName>
</protein>
<proteinExistence type="predicted"/>
<evidence type="ECO:0000256" key="1">
    <source>
        <dbReference type="SAM" id="MobiDB-lite"/>
    </source>
</evidence>
<name>A0ABD2Y630_9GENT</name>
<organism evidence="2 3">
    <name type="scientific">Cinchona calisaya</name>
    <dbReference type="NCBI Taxonomy" id="153742"/>
    <lineage>
        <taxon>Eukaryota</taxon>
        <taxon>Viridiplantae</taxon>
        <taxon>Streptophyta</taxon>
        <taxon>Embryophyta</taxon>
        <taxon>Tracheophyta</taxon>
        <taxon>Spermatophyta</taxon>
        <taxon>Magnoliopsida</taxon>
        <taxon>eudicotyledons</taxon>
        <taxon>Gunneridae</taxon>
        <taxon>Pentapetalae</taxon>
        <taxon>asterids</taxon>
        <taxon>lamiids</taxon>
        <taxon>Gentianales</taxon>
        <taxon>Rubiaceae</taxon>
        <taxon>Cinchonoideae</taxon>
        <taxon>Cinchoneae</taxon>
        <taxon>Cinchona</taxon>
    </lineage>
</organism>
<dbReference type="AlphaFoldDB" id="A0ABD2Y630"/>
<gene>
    <name evidence="2" type="ORF">ACH5RR_036079</name>
</gene>
<keyword evidence="3" id="KW-1185">Reference proteome</keyword>
<accession>A0ABD2Y630</accession>